<gene>
    <name evidence="3" type="ORF">FA045_18200</name>
</gene>
<evidence type="ECO:0000256" key="2">
    <source>
        <dbReference type="SAM" id="Phobius"/>
    </source>
</evidence>
<feature type="transmembrane region" description="Helical" evidence="2">
    <location>
        <begin position="12"/>
        <end position="29"/>
    </location>
</feature>
<reference evidence="3 4" key="1">
    <citation type="submission" date="2019-04" db="EMBL/GenBank/DDBJ databases">
        <title>Pedobacter sp. AR-2-6 sp. nov., isolated from Arctic soil.</title>
        <authorList>
            <person name="Dahal R.H."/>
            <person name="Kim D.-U."/>
        </authorList>
    </citation>
    <scope>NUCLEOTIDE SEQUENCE [LARGE SCALE GENOMIC DNA]</scope>
    <source>
        <strain evidence="3 4">AR-2-6</strain>
    </source>
</reference>
<sequence>MKKLLELIRNKYFLTVVGFAVWMMFFDRNDMISQYEYRSQVNKLQQEKDFYTKEIATVQKDLKELDSNLNTVEKFAREKYFMKRDNEDVFVIVNGEQKN</sequence>
<evidence type="ECO:0000313" key="3">
    <source>
        <dbReference type="EMBL" id="TKB96493.1"/>
    </source>
</evidence>
<dbReference type="OrthoDB" id="1467719at2"/>
<evidence type="ECO:0000256" key="1">
    <source>
        <dbReference type="SAM" id="Coils"/>
    </source>
</evidence>
<name>A0A4U1BVG8_9SPHI</name>
<organism evidence="3 4">
    <name type="scientific">Pedobacter cryotolerans</name>
    <dbReference type="NCBI Taxonomy" id="2571270"/>
    <lineage>
        <taxon>Bacteria</taxon>
        <taxon>Pseudomonadati</taxon>
        <taxon>Bacteroidota</taxon>
        <taxon>Sphingobacteriia</taxon>
        <taxon>Sphingobacteriales</taxon>
        <taxon>Sphingobacteriaceae</taxon>
        <taxon>Pedobacter</taxon>
    </lineage>
</organism>
<keyword evidence="1" id="KW-0175">Coiled coil</keyword>
<dbReference type="Proteomes" id="UP000310477">
    <property type="component" value="Unassembled WGS sequence"/>
</dbReference>
<comment type="caution">
    <text evidence="3">The sequence shown here is derived from an EMBL/GenBank/DDBJ whole genome shotgun (WGS) entry which is preliminary data.</text>
</comment>
<dbReference type="AlphaFoldDB" id="A0A4U1BVG8"/>
<protein>
    <submittedName>
        <fullName evidence="3">Septum formation initiator family protein</fullName>
    </submittedName>
</protein>
<dbReference type="InterPro" id="IPR007060">
    <property type="entry name" value="FtsL/DivIC"/>
</dbReference>
<keyword evidence="2" id="KW-1133">Transmembrane helix</keyword>
<evidence type="ECO:0000313" key="4">
    <source>
        <dbReference type="Proteomes" id="UP000310477"/>
    </source>
</evidence>
<dbReference type="EMBL" id="SWBO01000018">
    <property type="protein sequence ID" value="TKB96493.1"/>
    <property type="molecule type" value="Genomic_DNA"/>
</dbReference>
<dbReference type="Pfam" id="PF04977">
    <property type="entry name" value="DivIC"/>
    <property type="match status" value="1"/>
</dbReference>
<proteinExistence type="predicted"/>
<keyword evidence="2" id="KW-0472">Membrane</keyword>
<keyword evidence="4" id="KW-1185">Reference proteome</keyword>
<accession>A0A4U1BVG8</accession>
<keyword evidence="2" id="KW-0812">Transmembrane</keyword>
<dbReference type="RefSeq" id="WP_136878511.1">
    <property type="nucleotide sequence ID" value="NZ_SWBO01000018.1"/>
</dbReference>
<feature type="coiled-coil region" evidence="1">
    <location>
        <begin position="41"/>
        <end position="68"/>
    </location>
</feature>